<dbReference type="SUPFAM" id="SSF55781">
    <property type="entry name" value="GAF domain-like"/>
    <property type="match status" value="2"/>
</dbReference>
<feature type="domain" description="GGDEF" evidence="2">
    <location>
        <begin position="444"/>
        <end position="571"/>
    </location>
</feature>
<dbReference type="EMBL" id="CP029494">
    <property type="protein sequence ID" value="AWN22850.1"/>
    <property type="molecule type" value="Genomic_DNA"/>
</dbReference>
<dbReference type="Gene3D" id="3.30.70.270">
    <property type="match status" value="1"/>
</dbReference>
<dbReference type="Gene3D" id="3.30.450.40">
    <property type="match status" value="2"/>
</dbReference>
<reference evidence="3 4" key="1">
    <citation type="submission" date="2018-05" db="EMBL/GenBank/DDBJ databases">
        <title>Complete Genome Sequence of Deinococcus sp. strain 17bor-2.</title>
        <authorList>
            <person name="Srinivasan S."/>
        </authorList>
    </citation>
    <scope>NUCLEOTIDE SEQUENCE [LARGE SCALE GENOMIC DNA]</scope>
    <source>
        <strain evidence="3 4">17bor-2</strain>
    </source>
</reference>
<organism evidence="3 4">
    <name type="scientific">Deinococcus irradiatisoli</name>
    <dbReference type="NCBI Taxonomy" id="2202254"/>
    <lineage>
        <taxon>Bacteria</taxon>
        <taxon>Thermotogati</taxon>
        <taxon>Deinococcota</taxon>
        <taxon>Deinococci</taxon>
        <taxon>Deinococcales</taxon>
        <taxon>Deinococcaceae</taxon>
        <taxon>Deinococcus</taxon>
    </lineage>
</organism>
<accession>A0A2Z3JHK3</accession>
<dbReference type="AlphaFoldDB" id="A0A2Z3JHK3"/>
<evidence type="ECO:0000259" key="2">
    <source>
        <dbReference type="PROSITE" id="PS50887"/>
    </source>
</evidence>
<sequence>MTTCWGRARPSSTSSSRPTSASTETVRAAAATLQEGRAAVFGFRQRLKECRLSGQRERRSFTIRGMYPAPLPTTEYARLMALARYGILDSPPEESFERLTALVAEVLDMPVVLINFVDQFRQWGKSCVGMASSEAPREISLCAWTILGREVMVIEQASQDERFAGNPMVVGEPHIHLYAGAPLLTPDGHAIGTLCVVDHRPHPFGEREVRLLETFAALVMEALELRVRQLELSRQVQASAAQIEDLRRSAGHAQTLSAITDLFDRDFDPVMATQSSAELLSQAVEVDWAGLLVRQGETLRLVSAWDHSPQMQQALPLGTDLDHHRHGLSGLSARKQQAIFVDDYAGHPNALAHFVKAGVKAAAMLPLGRYGECEYVLVAVRLRAQPWLGSDRALCEAAARSVRGSLEREMHLRAVEVAADNDGLTGLGNRRAFDRALAAAQADGPYAALMIDMDGLKAVNDQQGHDRGDALLRSFAQALSRHYAPARAYRLGGDEFAVLWPALTAWDDLDPLAPVRAALSELRAADFPAADASAGVAYSSERPGDAPGLVQLADARMYQQKRRRMAGFSGR</sequence>
<dbReference type="Pfam" id="PF00990">
    <property type="entry name" value="GGDEF"/>
    <property type="match status" value="1"/>
</dbReference>
<dbReference type="PANTHER" id="PTHR43102:SF2">
    <property type="entry name" value="GAF DOMAIN-CONTAINING PROTEIN"/>
    <property type="match status" value="1"/>
</dbReference>
<dbReference type="InterPro" id="IPR003018">
    <property type="entry name" value="GAF"/>
</dbReference>
<proteinExistence type="predicted"/>
<dbReference type="NCBIfam" id="TIGR00254">
    <property type="entry name" value="GGDEF"/>
    <property type="match status" value="1"/>
</dbReference>
<evidence type="ECO:0000313" key="4">
    <source>
        <dbReference type="Proteomes" id="UP000245368"/>
    </source>
</evidence>
<keyword evidence="4" id="KW-1185">Reference proteome</keyword>
<dbReference type="SUPFAM" id="SSF55073">
    <property type="entry name" value="Nucleotide cyclase"/>
    <property type="match status" value="1"/>
</dbReference>
<gene>
    <name evidence="3" type="ORF">DKM44_06095</name>
</gene>
<dbReference type="SMART" id="SM00267">
    <property type="entry name" value="GGDEF"/>
    <property type="match status" value="1"/>
</dbReference>
<dbReference type="InterPro" id="IPR029016">
    <property type="entry name" value="GAF-like_dom_sf"/>
</dbReference>
<dbReference type="OrthoDB" id="9812358at2"/>
<dbReference type="InterPro" id="IPR043128">
    <property type="entry name" value="Rev_trsase/Diguanyl_cyclase"/>
</dbReference>
<dbReference type="PROSITE" id="PS50887">
    <property type="entry name" value="GGDEF"/>
    <property type="match status" value="1"/>
</dbReference>
<dbReference type="SMART" id="SM00065">
    <property type="entry name" value="GAF"/>
    <property type="match status" value="2"/>
</dbReference>
<dbReference type="Pfam" id="PF01590">
    <property type="entry name" value="GAF"/>
    <property type="match status" value="1"/>
</dbReference>
<dbReference type="InterPro" id="IPR029787">
    <property type="entry name" value="Nucleotide_cyclase"/>
</dbReference>
<feature type="compositionally biased region" description="Low complexity" evidence="1">
    <location>
        <begin position="7"/>
        <end position="23"/>
    </location>
</feature>
<feature type="region of interest" description="Disordered" evidence="1">
    <location>
        <begin position="1"/>
        <end position="24"/>
    </location>
</feature>
<evidence type="ECO:0000256" key="1">
    <source>
        <dbReference type="SAM" id="MobiDB-lite"/>
    </source>
</evidence>
<name>A0A2Z3JHK3_9DEIO</name>
<protein>
    <recommendedName>
        <fullName evidence="2">GGDEF domain-containing protein</fullName>
    </recommendedName>
</protein>
<dbReference type="PANTHER" id="PTHR43102">
    <property type="entry name" value="SLR1143 PROTEIN"/>
    <property type="match status" value="1"/>
</dbReference>
<dbReference type="KEGG" id="dez:DKM44_06095"/>
<dbReference type="CDD" id="cd01949">
    <property type="entry name" value="GGDEF"/>
    <property type="match status" value="1"/>
</dbReference>
<evidence type="ECO:0000313" key="3">
    <source>
        <dbReference type="EMBL" id="AWN22850.1"/>
    </source>
</evidence>
<dbReference type="Proteomes" id="UP000245368">
    <property type="component" value="Chromosome"/>
</dbReference>
<dbReference type="InterPro" id="IPR000160">
    <property type="entry name" value="GGDEF_dom"/>
</dbReference>